<sequence length="204" mass="22770">MDTSERMIAVPASAGVRSFRLAALPVTRGLYAEIIGRCPAAGGDDRLPVTDVTWWDTVLFCNALSARDGLTSVYRVEAGRVTWDRHADGYRLPSEAEWEHACRAGSSGPHYGPLDEVAWFRDNSGDRLRVAGVKVPNAWGFHDMLGNAWDWCWDVYDPKAIGGYRVLRGGGWFDERWSCRASVRRRSHPSLTLDDVGFRVARNA</sequence>
<reference evidence="2 3" key="1">
    <citation type="submission" date="2023-07" db="EMBL/GenBank/DDBJ databases">
        <title>Sequencing the genomes of 1000 actinobacteria strains.</title>
        <authorList>
            <person name="Klenk H.-P."/>
        </authorList>
    </citation>
    <scope>NUCLEOTIDE SEQUENCE [LARGE SCALE GENOMIC DNA]</scope>
    <source>
        <strain evidence="2 3">DSM 44711</strain>
    </source>
</reference>
<dbReference type="GO" id="GO:0120147">
    <property type="term" value="F:formylglycine-generating oxidase activity"/>
    <property type="evidence" value="ECO:0007669"/>
    <property type="project" value="TreeGrafter"/>
</dbReference>
<accession>A0AAE3ZVW3</accession>
<dbReference type="Pfam" id="PF03781">
    <property type="entry name" value="FGE-sulfatase"/>
    <property type="match status" value="1"/>
</dbReference>
<evidence type="ECO:0000313" key="2">
    <source>
        <dbReference type="EMBL" id="MDR7325877.1"/>
    </source>
</evidence>
<name>A0AAE3ZVW3_9ACTN</name>
<dbReference type="InterPro" id="IPR016187">
    <property type="entry name" value="CTDL_fold"/>
</dbReference>
<dbReference type="AlphaFoldDB" id="A0AAE3ZVW3"/>
<dbReference type="PANTHER" id="PTHR23150">
    <property type="entry name" value="SULFATASE MODIFYING FACTOR 1, 2"/>
    <property type="match status" value="1"/>
</dbReference>
<keyword evidence="3" id="KW-1185">Reference proteome</keyword>
<gene>
    <name evidence="2" type="ORF">J2S44_006127</name>
</gene>
<dbReference type="InterPro" id="IPR005532">
    <property type="entry name" value="SUMF_dom"/>
</dbReference>
<feature type="domain" description="Sulfatase-modifying factor enzyme-like" evidence="1">
    <location>
        <begin position="42"/>
        <end position="202"/>
    </location>
</feature>
<evidence type="ECO:0000313" key="3">
    <source>
        <dbReference type="Proteomes" id="UP001183629"/>
    </source>
</evidence>
<protein>
    <submittedName>
        <fullName evidence="2">Formylglycine-generating enzyme required for sulfatase activity</fullName>
    </submittedName>
</protein>
<organism evidence="2 3">
    <name type="scientific">Catenuloplanes niger</name>
    <dbReference type="NCBI Taxonomy" id="587534"/>
    <lineage>
        <taxon>Bacteria</taxon>
        <taxon>Bacillati</taxon>
        <taxon>Actinomycetota</taxon>
        <taxon>Actinomycetes</taxon>
        <taxon>Micromonosporales</taxon>
        <taxon>Micromonosporaceae</taxon>
        <taxon>Catenuloplanes</taxon>
    </lineage>
</organism>
<dbReference type="PANTHER" id="PTHR23150:SF19">
    <property type="entry name" value="FORMYLGLYCINE-GENERATING ENZYME"/>
    <property type="match status" value="1"/>
</dbReference>
<evidence type="ECO:0000259" key="1">
    <source>
        <dbReference type="Pfam" id="PF03781"/>
    </source>
</evidence>
<dbReference type="EMBL" id="JAVDYC010000001">
    <property type="protein sequence ID" value="MDR7325877.1"/>
    <property type="molecule type" value="Genomic_DNA"/>
</dbReference>
<dbReference type="Gene3D" id="3.90.1580.10">
    <property type="entry name" value="paralog of FGE (formylglycine-generating enzyme)"/>
    <property type="match status" value="1"/>
</dbReference>
<proteinExistence type="predicted"/>
<dbReference type="InterPro" id="IPR051043">
    <property type="entry name" value="Sulfatase_Mod_Factor_Kinase"/>
</dbReference>
<dbReference type="SUPFAM" id="SSF56436">
    <property type="entry name" value="C-type lectin-like"/>
    <property type="match status" value="1"/>
</dbReference>
<comment type="caution">
    <text evidence="2">The sequence shown here is derived from an EMBL/GenBank/DDBJ whole genome shotgun (WGS) entry which is preliminary data.</text>
</comment>
<dbReference type="Proteomes" id="UP001183629">
    <property type="component" value="Unassembled WGS sequence"/>
</dbReference>
<dbReference type="InterPro" id="IPR042095">
    <property type="entry name" value="SUMF_sf"/>
</dbReference>